<evidence type="ECO:0000313" key="5">
    <source>
        <dbReference type="Proteomes" id="UP000002218"/>
    </source>
</evidence>
<evidence type="ECO:0000259" key="3">
    <source>
        <dbReference type="Pfam" id="PF13579"/>
    </source>
</evidence>
<organism evidence="4 5">
    <name type="scientific">Nakamurella multipartita (strain ATCC 700099 / DSM 44233 / CIP 104796 / JCM 9543 / NBRC 105858 / Y-104)</name>
    <name type="common">Microsphaera multipartita</name>
    <dbReference type="NCBI Taxonomy" id="479431"/>
    <lineage>
        <taxon>Bacteria</taxon>
        <taxon>Bacillati</taxon>
        <taxon>Actinomycetota</taxon>
        <taxon>Actinomycetes</taxon>
        <taxon>Nakamurellales</taxon>
        <taxon>Nakamurellaceae</taxon>
        <taxon>Nakamurella</taxon>
    </lineage>
</organism>
<evidence type="ECO:0000256" key="1">
    <source>
        <dbReference type="ARBA" id="ARBA00022676"/>
    </source>
</evidence>
<dbReference type="Proteomes" id="UP000002218">
    <property type="component" value="Chromosome"/>
</dbReference>
<dbReference type="InterPro" id="IPR028098">
    <property type="entry name" value="Glyco_trans_4-like_N"/>
</dbReference>
<evidence type="ECO:0000313" key="4">
    <source>
        <dbReference type="EMBL" id="ACV80491.1"/>
    </source>
</evidence>
<dbReference type="EMBL" id="CP001737">
    <property type="protein sequence ID" value="ACV80491.1"/>
    <property type="molecule type" value="Genomic_DNA"/>
</dbReference>
<dbReference type="KEGG" id="nml:Namu_4202"/>
<keyword evidence="1" id="KW-0328">Glycosyltransferase</keyword>
<dbReference type="Gene3D" id="3.40.50.2000">
    <property type="entry name" value="Glycogen Phosphorylase B"/>
    <property type="match status" value="2"/>
</dbReference>
<dbReference type="SUPFAM" id="SSF53756">
    <property type="entry name" value="UDP-Glycosyltransferase/glycogen phosphorylase"/>
    <property type="match status" value="1"/>
</dbReference>
<proteinExistence type="predicted"/>
<dbReference type="CDD" id="cd03809">
    <property type="entry name" value="GT4_MtfB-like"/>
    <property type="match status" value="1"/>
</dbReference>
<dbReference type="CAZy" id="GT4">
    <property type="family name" value="Glycosyltransferase Family 4"/>
</dbReference>
<dbReference type="Pfam" id="PF13579">
    <property type="entry name" value="Glyco_trans_4_4"/>
    <property type="match status" value="1"/>
</dbReference>
<keyword evidence="5" id="KW-1185">Reference proteome</keyword>
<dbReference type="PANTHER" id="PTHR46401">
    <property type="entry name" value="GLYCOSYLTRANSFERASE WBBK-RELATED"/>
    <property type="match status" value="1"/>
</dbReference>
<dbReference type="GO" id="GO:0009103">
    <property type="term" value="P:lipopolysaccharide biosynthetic process"/>
    <property type="evidence" value="ECO:0007669"/>
    <property type="project" value="TreeGrafter"/>
</dbReference>
<dbReference type="PANTHER" id="PTHR46401:SF2">
    <property type="entry name" value="GLYCOSYLTRANSFERASE WBBK-RELATED"/>
    <property type="match status" value="1"/>
</dbReference>
<keyword evidence="2 4" id="KW-0808">Transferase</keyword>
<dbReference type="RefSeq" id="WP_015749316.1">
    <property type="nucleotide sequence ID" value="NC_013235.1"/>
</dbReference>
<dbReference type="HOGENOM" id="CLU_009583_27_6_11"/>
<dbReference type="eggNOG" id="COG0438">
    <property type="taxonomic scope" value="Bacteria"/>
</dbReference>
<gene>
    <name evidence="4" type="ordered locus">Namu_4202</name>
</gene>
<feature type="domain" description="Glycosyltransferase subfamily 4-like N-terminal" evidence="3">
    <location>
        <begin position="16"/>
        <end position="172"/>
    </location>
</feature>
<sequence>MIRVGLDGTPLLGQRTGIGRYTEHLLAALVRRGDVTVTATAFTLRGARGLADAVPAGVRARSVPSPARALRALWTRCEVPTVRSFSGPVQVFHATNFVLPPTGRAGGVVTIHDLAYLTRPGTVDGTSRQLLELMPRSLARAAVVCTPTHAVAAAVRDAYGPVVQDLVVTPLGVEADWLSLNPPGLDERARLGLPGEYLLFVGTREPRKDLRTLLAAYDRYRAAAPDPADIPDLVLVGARGWGPDERPGPGVLIRDYTPADELKTIVAGARALIMPSRDEGFGLPALEGLAAGVAVIVSDIPALIEVSGGHADAFPMGDPDALADLLGTVTARERGRSDAERASDRLRRRRYAARWTWDRCAEQTMSAYRRAAG</sequence>
<reference evidence="5" key="1">
    <citation type="submission" date="2009-09" db="EMBL/GenBank/DDBJ databases">
        <title>The complete genome of Nakamurella multipartita DSM 44233.</title>
        <authorList>
            <consortium name="US DOE Joint Genome Institute (JGI-PGF)"/>
            <person name="Lucas S."/>
            <person name="Copeland A."/>
            <person name="Lapidus A."/>
            <person name="Glavina del Rio T."/>
            <person name="Dalin E."/>
            <person name="Tice H."/>
            <person name="Bruce D."/>
            <person name="Goodwin L."/>
            <person name="Pitluck S."/>
            <person name="Kyrpides N."/>
            <person name="Mavromatis K."/>
            <person name="Ivanova N."/>
            <person name="Ovchinnikova G."/>
            <person name="Sims D."/>
            <person name="Meincke L."/>
            <person name="Brettin T."/>
            <person name="Detter J.C."/>
            <person name="Han C."/>
            <person name="Larimer F."/>
            <person name="Land M."/>
            <person name="Hauser L."/>
            <person name="Markowitz V."/>
            <person name="Cheng J.-F."/>
            <person name="Hugenholtz P."/>
            <person name="Woyke T."/>
            <person name="Wu D."/>
            <person name="Klenk H.-P."/>
            <person name="Eisen J.A."/>
        </authorList>
    </citation>
    <scope>NUCLEOTIDE SEQUENCE [LARGE SCALE GENOMIC DNA]</scope>
    <source>
        <strain evidence="5">ATCC 700099 / DSM 44233 / CIP 104796 / JCM 9543 / NBRC 105858 / Y-104</strain>
    </source>
</reference>
<protein>
    <submittedName>
        <fullName evidence="4">Glycosyl transferase group 1</fullName>
    </submittedName>
</protein>
<dbReference type="GO" id="GO:0016757">
    <property type="term" value="F:glycosyltransferase activity"/>
    <property type="evidence" value="ECO:0007669"/>
    <property type="project" value="UniProtKB-KW"/>
</dbReference>
<dbReference type="AlphaFoldDB" id="C8XIM6"/>
<evidence type="ECO:0000256" key="2">
    <source>
        <dbReference type="ARBA" id="ARBA00022679"/>
    </source>
</evidence>
<dbReference type="InParanoid" id="C8XIM6"/>
<name>C8XIM6_NAKMY</name>
<dbReference type="STRING" id="479431.Namu_4202"/>
<dbReference type="Pfam" id="PF13692">
    <property type="entry name" value="Glyco_trans_1_4"/>
    <property type="match status" value="1"/>
</dbReference>
<reference evidence="4 5" key="2">
    <citation type="journal article" date="2010" name="Stand. Genomic Sci.">
        <title>Complete genome sequence of Nakamurella multipartita type strain (Y-104).</title>
        <authorList>
            <person name="Tice H."/>
            <person name="Mayilraj S."/>
            <person name="Sims D."/>
            <person name="Lapidus A."/>
            <person name="Nolan M."/>
            <person name="Lucas S."/>
            <person name="Glavina Del Rio T."/>
            <person name="Copeland A."/>
            <person name="Cheng J.F."/>
            <person name="Meincke L."/>
            <person name="Bruce D."/>
            <person name="Goodwin L."/>
            <person name="Pitluck S."/>
            <person name="Ivanova N."/>
            <person name="Mavromatis K."/>
            <person name="Ovchinnikova G."/>
            <person name="Pati A."/>
            <person name="Chen A."/>
            <person name="Palaniappan K."/>
            <person name="Land M."/>
            <person name="Hauser L."/>
            <person name="Chang Y.J."/>
            <person name="Jeffries C.D."/>
            <person name="Detter J.C."/>
            <person name="Brettin T."/>
            <person name="Rohde M."/>
            <person name="Goker M."/>
            <person name="Bristow J."/>
            <person name="Eisen J.A."/>
            <person name="Markowitz V."/>
            <person name="Hugenholtz P."/>
            <person name="Kyrpides N.C."/>
            <person name="Klenk H.P."/>
            <person name="Chen F."/>
        </authorList>
    </citation>
    <scope>NUCLEOTIDE SEQUENCE [LARGE SCALE GENOMIC DNA]</scope>
    <source>
        <strain evidence="5">ATCC 700099 / DSM 44233 / CIP 104796 / JCM 9543 / NBRC 105858 / Y-104</strain>
    </source>
</reference>
<accession>C8XIM6</accession>